<dbReference type="InterPro" id="IPR018649">
    <property type="entry name" value="SHOCT"/>
</dbReference>
<feature type="domain" description="DUF4429" evidence="2">
    <location>
        <begin position="32"/>
        <end position="106"/>
    </location>
</feature>
<proteinExistence type="predicted"/>
<evidence type="ECO:0000313" key="3">
    <source>
        <dbReference type="EMBL" id="TXN36084.1"/>
    </source>
</evidence>
<organism evidence="3 4">
    <name type="scientific">Flagellimonas hymeniacidonis</name>
    <dbReference type="NCBI Taxonomy" id="2603628"/>
    <lineage>
        <taxon>Bacteria</taxon>
        <taxon>Pseudomonadati</taxon>
        <taxon>Bacteroidota</taxon>
        <taxon>Flavobacteriia</taxon>
        <taxon>Flavobacteriales</taxon>
        <taxon>Flavobacteriaceae</taxon>
        <taxon>Flagellimonas</taxon>
    </lineage>
</organism>
<dbReference type="Pfam" id="PF09851">
    <property type="entry name" value="SHOCT"/>
    <property type="match status" value="1"/>
</dbReference>
<dbReference type="EMBL" id="VRUR01000002">
    <property type="protein sequence ID" value="TXN36084.1"/>
    <property type="molecule type" value="Genomic_DNA"/>
</dbReference>
<comment type="caution">
    <text evidence="3">The sequence shown here is derived from an EMBL/GenBank/DDBJ whole genome shotgun (WGS) entry which is preliminary data.</text>
</comment>
<accession>A0A5C8V3F4</accession>
<evidence type="ECO:0000259" key="1">
    <source>
        <dbReference type="Pfam" id="PF09851"/>
    </source>
</evidence>
<sequence length="156" mass="17774">MDDILFQADGRNGSVLLYPNRLIVRKKLTGLKRMMTSGDKEIFLDDIKNVNYKSANTMTWGFIQFATSQNSKELSKGSLMASPMDDYSINFSKKQQSEFDKLKSEINRLRNGSKSQTVIQNQLSEAEELEKLAGLKEKGIITQEEFDLKKRQVLGI</sequence>
<feature type="domain" description="SHOCT" evidence="1">
    <location>
        <begin position="127"/>
        <end position="154"/>
    </location>
</feature>
<name>A0A5C8V3F4_9FLAO</name>
<dbReference type="Proteomes" id="UP000321456">
    <property type="component" value="Unassembled WGS sequence"/>
</dbReference>
<dbReference type="Pfam" id="PF14472">
    <property type="entry name" value="DUF4429"/>
    <property type="match status" value="1"/>
</dbReference>
<evidence type="ECO:0000313" key="4">
    <source>
        <dbReference type="Proteomes" id="UP000321456"/>
    </source>
</evidence>
<evidence type="ECO:0000259" key="2">
    <source>
        <dbReference type="Pfam" id="PF14472"/>
    </source>
</evidence>
<keyword evidence="4" id="KW-1185">Reference proteome</keyword>
<reference evidence="3 4" key="1">
    <citation type="submission" date="2019-08" db="EMBL/GenBank/DDBJ databases">
        <title>Professor.</title>
        <authorList>
            <person name="Park J.S."/>
        </authorList>
    </citation>
    <scope>NUCLEOTIDE SEQUENCE [LARGE SCALE GENOMIC DNA]</scope>
    <source>
        <strain evidence="3 4">176CP5-101</strain>
    </source>
</reference>
<dbReference type="AlphaFoldDB" id="A0A5C8V3F4"/>
<gene>
    <name evidence="3" type="ORF">FVB32_16120</name>
</gene>
<protein>
    <submittedName>
        <fullName evidence="3">SHOCT domain-containing protein</fullName>
    </submittedName>
</protein>
<dbReference type="RefSeq" id="WP_147744855.1">
    <property type="nucleotide sequence ID" value="NZ_VRUR01000002.1"/>
</dbReference>
<dbReference type="InterPro" id="IPR027860">
    <property type="entry name" value="DUF4429"/>
</dbReference>